<proteinExistence type="predicted"/>
<dbReference type="InterPro" id="IPR001506">
    <property type="entry name" value="Peptidase_M12A"/>
</dbReference>
<feature type="signal peptide" evidence="7">
    <location>
        <begin position="1"/>
        <end position="21"/>
    </location>
</feature>
<dbReference type="InterPro" id="IPR024079">
    <property type="entry name" value="MetalloPept_cat_dom_sf"/>
</dbReference>
<evidence type="ECO:0000313" key="10">
    <source>
        <dbReference type="EMBL" id="KAK4005939.1"/>
    </source>
</evidence>
<evidence type="ECO:0000256" key="7">
    <source>
        <dbReference type="RuleBase" id="RU361183"/>
    </source>
</evidence>
<keyword evidence="4 6" id="KW-0862">Zinc</keyword>
<dbReference type="Proteomes" id="UP001234178">
    <property type="component" value="Unassembled WGS sequence"/>
</dbReference>
<keyword evidence="11" id="KW-1185">Reference proteome</keyword>
<feature type="chain" id="PRO_5044956035" description="Metalloendopeptidase" evidence="7">
    <location>
        <begin position="22"/>
        <end position="275"/>
    </location>
</feature>
<evidence type="ECO:0000256" key="1">
    <source>
        <dbReference type="ARBA" id="ARBA00022670"/>
    </source>
</evidence>
<feature type="binding site" evidence="6">
    <location>
        <position position="183"/>
    </location>
    <ligand>
        <name>Zn(2+)</name>
        <dbReference type="ChEBI" id="CHEBI:29105"/>
        <note>catalytic</note>
    </ligand>
</feature>
<keyword evidence="1 6" id="KW-0645">Protease</keyword>
<feature type="region of interest" description="Disordered" evidence="8">
    <location>
        <begin position="31"/>
        <end position="58"/>
    </location>
</feature>
<dbReference type="PANTHER" id="PTHR10127:SF780">
    <property type="entry name" value="METALLOENDOPEPTIDASE"/>
    <property type="match status" value="1"/>
</dbReference>
<comment type="caution">
    <text evidence="10">The sequence shown here is derived from an EMBL/GenBank/DDBJ whole genome shotgun (WGS) entry which is preliminary data.</text>
</comment>
<sequence>MSSSTLSISILITLHFSTCLATSDPNLYSNKSRPLDNDAPETPMSSGPSHLDHGPSNQNGIYLTAEDFQNAFTIDDNNVDTSPYWAAPRHAADVFEGDISGVQSIQELRNAIVGPMAERSVIARALMEYHNKTCIRFVPRTIQPDYIVFRTTGSGCNSNVGRTGGAQTVSLDQGCIHVGLIIHELMHAAGFYHEQARTDRDDHVVINWANIQDGMQRNFDKLGPNEIELLGTRYDTGSVMHYDQFAFAKDRKIPTIYSKTGSTLGNTQGFSQATS</sequence>
<evidence type="ECO:0000313" key="11">
    <source>
        <dbReference type="Proteomes" id="UP001234178"/>
    </source>
</evidence>
<evidence type="ECO:0000256" key="8">
    <source>
        <dbReference type="SAM" id="MobiDB-lite"/>
    </source>
</evidence>
<dbReference type="Gene3D" id="3.40.390.10">
    <property type="entry name" value="Collagenase (Catalytic Domain)"/>
    <property type="match status" value="1"/>
</dbReference>
<gene>
    <name evidence="10" type="ORF">OUZ56_011066</name>
</gene>
<dbReference type="PRINTS" id="PR00480">
    <property type="entry name" value="ASTACIN"/>
</dbReference>
<keyword evidence="3 6" id="KW-0378">Hydrolase</keyword>
<keyword evidence="5 6" id="KW-0482">Metalloprotease</keyword>
<protein>
    <recommendedName>
        <fullName evidence="7">Metalloendopeptidase</fullName>
        <ecNumber evidence="7">3.4.24.-</ecNumber>
    </recommendedName>
</protein>
<dbReference type="InterPro" id="IPR006026">
    <property type="entry name" value="Peptidase_Metallo"/>
</dbReference>
<feature type="domain" description="Peptidase M12A" evidence="9">
    <location>
        <begin position="71"/>
        <end position="275"/>
    </location>
</feature>
<name>A0ABQ9YZ57_9CRUS</name>
<evidence type="ECO:0000256" key="5">
    <source>
        <dbReference type="ARBA" id="ARBA00023049"/>
    </source>
</evidence>
<feature type="binding site" evidence="6">
    <location>
        <position position="187"/>
    </location>
    <ligand>
        <name>Zn(2+)</name>
        <dbReference type="ChEBI" id="CHEBI:29105"/>
        <note>catalytic</note>
    </ligand>
</feature>
<reference evidence="10 11" key="1">
    <citation type="journal article" date="2023" name="Nucleic Acids Res.">
        <title>The hologenome of Daphnia magna reveals possible DNA methylation and microbiome-mediated evolution of the host genome.</title>
        <authorList>
            <person name="Chaturvedi A."/>
            <person name="Li X."/>
            <person name="Dhandapani V."/>
            <person name="Marshall H."/>
            <person name="Kissane S."/>
            <person name="Cuenca-Cambronero M."/>
            <person name="Asole G."/>
            <person name="Calvet F."/>
            <person name="Ruiz-Romero M."/>
            <person name="Marangio P."/>
            <person name="Guigo R."/>
            <person name="Rago D."/>
            <person name="Mirbahai L."/>
            <person name="Eastwood N."/>
            <person name="Colbourne J.K."/>
            <person name="Zhou J."/>
            <person name="Mallon E."/>
            <person name="Orsini L."/>
        </authorList>
    </citation>
    <scope>NUCLEOTIDE SEQUENCE [LARGE SCALE GENOMIC DNA]</scope>
    <source>
        <strain evidence="10">LRV0_1</strain>
    </source>
</reference>
<comment type="cofactor">
    <cofactor evidence="6 7">
        <name>Zn(2+)</name>
        <dbReference type="ChEBI" id="CHEBI:29105"/>
    </cofactor>
    <text evidence="6 7">Binds 1 zinc ion per subunit.</text>
</comment>
<dbReference type="SMART" id="SM00235">
    <property type="entry name" value="ZnMc"/>
    <property type="match status" value="1"/>
</dbReference>
<dbReference type="PROSITE" id="PS51864">
    <property type="entry name" value="ASTACIN"/>
    <property type="match status" value="1"/>
</dbReference>
<dbReference type="Pfam" id="PF01400">
    <property type="entry name" value="Astacin"/>
    <property type="match status" value="1"/>
</dbReference>
<dbReference type="EMBL" id="JAOYFB010000002">
    <property type="protein sequence ID" value="KAK4005939.1"/>
    <property type="molecule type" value="Genomic_DNA"/>
</dbReference>
<feature type="binding site" evidence="6">
    <location>
        <position position="193"/>
    </location>
    <ligand>
        <name>Zn(2+)</name>
        <dbReference type="ChEBI" id="CHEBI:29105"/>
        <note>catalytic</note>
    </ligand>
</feature>
<evidence type="ECO:0000256" key="2">
    <source>
        <dbReference type="ARBA" id="ARBA00022723"/>
    </source>
</evidence>
<dbReference type="InterPro" id="IPR034035">
    <property type="entry name" value="Astacin-like_dom"/>
</dbReference>
<dbReference type="CDD" id="cd04280">
    <property type="entry name" value="ZnMc_astacin_like"/>
    <property type="match status" value="1"/>
</dbReference>
<evidence type="ECO:0000256" key="3">
    <source>
        <dbReference type="ARBA" id="ARBA00022801"/>
    </source>
</evidence>
<comment type="caution">
    <text evidence="6">Lacks conserved residue(s) required for the propagation of feature annotation.</text>
</comment>
<organism evidence="10 11">
    <name type="scientific">Daphnia magna</name>
    <dbReference type="NCBI Taxonomy" id="35525"/>
    <lineage>
        <taxon>Eukaryota</taxon>
        <taxon>Metazoa</taxon>
        <taxon>Ecdysozoa</taxon>
        <taxon>Arthropoda</taxon>
        <taxon>Crustacea</taxon>
        <taxon>Branchiopoda</taxon>
        <taxon>Diplostraca</taxon>
        <taxon>Cladocera</taxon>
        <taxon>Anomopoda</taxon>
        <taxon>Daphniidae</taxon>
        <taxon>Daphnia</taxon>
    </lineage>
</organism>
<feature type="active site" evidence="6">
    <location>
        <position position="184"/>
    </location>
</feature>
<keyword evidence="2 6" id="KW-0479">Metal-binding</keyword>
<evidence type="ECO:0000256" key="6">
    <source>
        <dbReference type="PROSITE-ProRule" id="PRU01211"/>
    </source>
</evidence>
<evidence type="ECO:0000259" key="9">
    <source>
        <dbReference type="PROSITE" id="PS51864"/>
    </source>
</evidence>
<evidence type="ECO:0000256" key="4">
    <source>
        <dbReference type="ARBA" id="ARBA00022833"/>
    </source>
</evidence>
<keyword evidence="7" id="KW-0732">Signal</keyword>
<dbReference type="PANTHER" id="PTHR10127">
    <property type="entry name" value="DISCOIDIN, CUB, EGF, LAMININ , AND ZINC METALLOPROTEASE DOMAIN CONTAINING"/>
    <property type="match status" value="1"/>
</dbReference>
<dbReference type="SUPFAM" id="SSF55486">
    <property type="entry name" value="Metalloproteases ('zincins'), catalytic domain"/>
    <property type="match status" value="1"/>
</dbReference>
<dbReference type="EC" id="3.4.24.-" evidence="7"/>
<accession>A0ABQ9YZ57</accession>